<dbReference type="SUPFAM" id="SSF102114">
    <property type="entry name" value="Radical SAM enzymes"/>
    <property type="match status" value="1"/>
</dbReference>
<evidence type="ECO:0000256" key="15">
    <source>
        <dbReference type="PIRSR" id="PIRSR603739-50"/>
    </source>
</evidence>
<feature type="domain" description="Radical SAM core" evidence="16">
    <location>
        <begin position="100"/>
        <end position="324"/>
    </location>
</feature>
<evidence type="ECO:0000256" key="10">
    <source>
        <dbReference type="ARBA" id="ARBA00023004"/>
    </source>
</evidence>
<evidence type="ECO:0000256" key="1">
    <source>
        <dbReference type="ARBA" id="ARBA00001352"/>
    </source>
</evidence>
<evidence type="ECO:0000256" key="14">
    <source>
        <dbReference type="PIRSR" id="PIRSR004911-1"/>
    </source>
</evidence>
<dbReference type="AlphaFoldDB" id="A0A6S6SJM6"/>
<dbReference type="PANTHER" id="PTHR30538">
    <property type="entry name" value="LYSINE 2,3-AMINOMUTASE-RELATED"/>
    <property type="match status" value="1"/>
</dbReference>
<dbReference type="CDD" id="cd01335">
    <property type="entry name" value="Radical_SAM"/>
    <property type="match status" value="1"/>
</dbReference>
<evidence type="ECO:0000256" key="5">
    <source>
        <dbReference type="ARBA" id="ARBA00022363"/>
    </source>
</evidence>
<dbReference type="NCBIfam" id="TIGR03821">
    <property type="entry name" value="EFP_modif_epmB"/>
    <property type="match status" value="1"/>
</dbReference>
<keyword evidence="6 14" id="KW-0004">4Fe-4S</keyword>
<dbReference type="InterPro" id="IPR003739">
    <property type="entry name" value="Lys_aminomutase/Glu_NH3_mut"/>
</dbReference>
<dbReference type="GO" id="GO:0016853">
    <property type="term" value="F:isomerase activity"/>
    <property type="evidence" value="ECO:0007669"/>
    <property type="project" value="UniProtKB-KW"/>
</dbReference>
<dbReference type="EMBL" id="CACVAY010000037">
    <property type="protein sequence ID" value="CAA6808658.1"/>
    <property type="molecule type" value="Genomic_DNA"/>
</dbReference>
<evidence type="ECO:0000256" key="6">
    <source>
        <dbReference type="ARBA" id="ARBA00022485"/>
    </source>
</evidence>
<proteinExistence type="inferred from homology"/>
<feature type="binding site" evidence="14">
    <location>
        <position position="121"/>
    </location>
    <ligand>
        <name>[4Fe-4S] cluster</name>
        <dbReference type="ChEBI" id="CHEBI:49883"/>
        <note>4Fe-4S-S-AdoMet</note>
    </ligand>
</feature>
<evidence type="ECO:0000256" key="8">
    <source>
        <dbReference type="ARBA" id="ARBA00022723"/>
    </source>
</evidence>
<gene>
    <name evidence="17" type="ORF">HELGO_WM12814</name>
</gene>
<evidence type="ECO:0000259" key="16">
    <source>
        <dbReference type="PROSITE" id="PS51918"/>
    </source>
</evidence>
<evidence type="ECO:0000256" key="9">
    <source>
        <dbReference type="ARBA" id="ARBA00022898"/>
    </source>
</evidence>
<keyword evidence="11 14" id="KW-0411">Iron-sulfur</keyword>
<evidence type="ECO:0000256" key="4">
    <source>
        <dbReference type="ARBA" id="ARBA00008703"/>
    </source>
</evidence>
<dbReference type="SFLD" id="SFLDF00314">
    <property type="entry name" value="L-lysine_2_3-aminomutase_(yjeK"/>
    <property type="match status" value="1"/>
</dbReference>
<dbReference type="InterPro" id="IPR007197">
    <property type="entry name" value="rSAM"/>
</dbReference>
<evidence type="ECO:0000256" key="3">
    <source>
        <dbReference type="ARBA" id="ARBA00001966"/>
    </source>
</evidence>
<dbReference type="Pfam" id="PF04055">
    <property type="entry name" value="Radical_SAM"/>
    <property type="match status" value="1"/>
</dbReference>
<organism evidence="17">
    <name type="scientific">uncultured Thiotrichaceae bacterium</name>
    <dbReference type="NCBI Taxonomy" id="298394"/>
    <lineage>
        <taxon>Bacteria</taxon>
        <taxon>Pseudomonadati</taxon>
        <taxon>Pseudomonadota</taxon>
        <taxon>Gammaproteobacteria</taxon>
        <taxon>Thiotrichales</taxon>
        <taxon>Thiotrichaceae</taxon>
        <taxon>environmental samples</taxon>
    </lineage>
</organism>
<dbReference type="GO" id="GO:0051539">
    <property type="term" value="F:4 iron, 4 sulfur cluster binding"/>
    <property type="evidence" value="ECO:0007669"/>
    <property type="project" value="UniProtKB-KW"/>
</dbReference>
<keyword evidence="9 15" id="KW-0663">Pyridoxal phosphate</keyword>
<dbReference type="PIRSF" id="PIRSF004911">
    <property type="entry name" value="DUF160"/>
    <property type="match status" value="1"/>
</dbReference>
<comment type="catalytic activity">
    <reaction evidence="1">
        <text>L-lysine = D-beta-lysine</text>
        <dbReference type="Rhea" id="RHEA:44148"/>
        <dbReference type="ChEBI" id="CHEBI:32551"/>
        <dbReference type="ChEBI" id="CHEBI:84138"/>
    </reaction>
</comment>
<sequence>MKKTTSTHWQQELTTAIKKVEELCDFLKLDITKAPYPISTHQRFPLKLTQHYVNNIQKGDWNDPLLLQVLPSSQENIQSAGFHDDPVGDLQAVDEPGILKKYHGRALLITTQACPVHCRYCFRREFPYSNNHASKRDWGTTIENVRNDKTLNEVILSGGDPLSLSDKKIKSLIKQLENIPHIKTLRIHSRYPLLLPSRLSTELLEILTNNRFRVILVIHANHANELDDVVQQQLQHYHAAGIMLLNQSVLLKGINDEAKTLIALSHRLMDCHVLPYYLHQLDKVTGTRHFEVTDTQALALISTLREALPGYLVPRLVREVSGKRSKTPIV</sequence>
<keyword evidence="10" id="KW-0408">Iron</keyword>
<dbReference type="PANTHER" id="PTHR30538:SF1">
    <property type="entry name" value="L-LYSINE 2,3-AMINOMUTASE"/>
    <property type="match status" value="1"/>
</dbReference>
<dbReference type="SFLD" id="SFLDG01070">
    <property type="entry name" value="PLP-dependent"/>
    <property type="match status" value="1"/>
</dbReference>
<keyword evidence="12" id="KW-0413">Isomerase</keyword>
<evidence type="ECO:0000256" key="2">
    <source>
        <dbReference type="ARBA" id="ARBA00001933"/>
    </source>
</evidence>
<feature type="binding site" evidence="14">
    <location>
        <position position="118"/>
    </location>
    <ligand>
        <name>[4Fe-4S] cluster</name>
        <dbReference type="ChEBI" id="CHEBI:49883"/>
        <note>4Fe-4S-S-AdoMet</note>
    </ligand>
</feature>
<evidence type="ECO:0000313" key="17">
    <source>
        <dbReference type="EMBL" id="CAA6808658.1"/>
    </source>
</evidence>
<evidence type="ECO:0000256" key="11">
    <source>
        <dbReference type="ARBA" id="ARBA00023014"/>
    </source>
</evidence>
<dbReference type="InterPro" id="IPR022462">
    <property type="entry name" value="EpmB"/>
</dbReference>
<comment type="similarity">
    <text evidence="4">Belongs to the radical SAM superfamily. KamA family.</text>
</comment>
<evidence type="ECO:0000256" key="13">
    <source>
        <dbReference type="ARBA" id="ARBA00030756"/>
    </source>
</evidence>
<protein>
    <recommendedName>
        <fullName evidence="5">L-lysine 2,3-aminomutase</fullName>
    </recommendedName>
    <alternativeName>
        <fullName evidence="13">EF-P post-translational modification enzyme B</fullName>
    </alternativeName>
</protein>
<name>A0A6S6SJM6_9GAMM</name>
<keyword evidence="8 14" id="KW-0479">Metal-binding</keyword>
<dbReference type="Gene3D" id="3.20.20.70">
    <property type="entry name" value="Aldolase class I"/>
    <property type="match status" value="1"/>
</dbReference>
<reference evidence="17" key="1">
    <citation type="submission" date="2020-01" db="EMBL/GenBank/DDBJ databases">
        <authorList>
            <person name="Meier V. D."/>
            <person name="Meier V D."/>
        </authorList>
    </citation>
    <scope>NUCLEOTIDE SEQUENCE</scope>
    <source>
        <strain evidence="17">HLG_WM_MAG_07</strain>
    </source>
</reference>
<dbReference type="NCBIfam" id="TIGR00238">
    <property type="entry name" value="KamA family radical SAM protein"/>
    <property type="match status" value="1"/>
</dbReference>
<dbReference type="PROSITE" id="PS51918">
    <property type="entry name" value="RADICAL_SAM"/>
    <property type="match status" value="1"/>
</dbReference>
<dbReference type="GO" id="GO:0046872">
    <property type="term" value="F:metal ion binding"/>
    <property type="evidence" value="ECO:0007669"/>
    <property type="project" value="UniProtKB-KW"/>
</dbReference>
<evidence type="ECO:0000256" key="7">
    <source>
        <dbReference type="ARBA" id="ARBA00022691"/>
    </source>
</evidence>
<feature type="modified residue" description="N6-(pyridoxal phosphate)lysine" evidence="15">
    <location>
        <position position="326"/>
    </location>
</feature>
<comment type="cofactor">
    <cofactor evidence="2 15">
        <name>pyridoxal 5'-phosphate</name>
        <dbReference type="ChEBI" id="CHEBI:597326"/>
    </cofactor>
</comment>
<feature type="binding site" evidence="14">
    <location>
        <position position="114"/>
    </location>
    <ligand>
        <name>[4Fe-4S] cluster</name>
        <dbReference type="ChEBI" id="CHEBI:49883"/>
        <note>4Fe-4S-S-AdoMet</note>
    </ligand>
</feature>
<dbReference type="InterPro" id="IPR013785">
    <property type="entry name" value="Aldolase_TIM"/>
</dbReference>
<dbReference type="InterPro" id="IPR058240">
    <property type="entry name" value="rSAM_sf"/>
</dbReference>
<evidence type="ECO:0000256" key="12">
    <source>
        <dbReference type="ARBA" id="ARBA00023235"/>
    </source>
</evidence>
<comment type="cofactor">
    <cofactor evidence="3">
        <name>[4Fe-4S] cluster</name>
        <dbReference type="ChEBI" id="CHEBI:49883"/>
    </cofactor>
</comment>
<accession>A0A6S6SJM6</accession>
<dbReference type="SFLD" id="SFLDS00029">
    <property type="entry name" value="Radical_SAM"/>
    <property type="match status" value="1"/>
</dbReference>
<keyword evidence="7" id="KW-0949">S-adenosyl-L-methionine</keyword>